<evidence type="ECO:0000313" key="2">
    <source>
        <dbReference type="EMBL" id="AOZ64999.1"/>
    </source>
</evidence>
<dbReference type="GeneID" id="40072307"/>
<name>A0A1I9SDS2_9CAUD</name>
<dbReference type="Proteomes" id="UP000221790">
    <property type="component" value="Segment"/>
</dbReference>
<gene>
    <name evidence="2" type="primary">47</name>
    <name evidence="2" type="ORF">SEA_RIMA_47</name>
</gene>
<dbReference type="EMBL" id="KX670790">
    <property type="protein sequence ID" value="AOZ64999.1"/>
    <property type="molecule type" value="Genomic_DNA"/>
</dbReference>
<keyword evidence="3" id="KW-1185">Reference proteome</keyword>
<dbReference type="OrthoDB" id="23953at10239"/>
<organism evidence="2 3">
    <name type="scientific">Streptomyces phage Rima</name>
    <dbReference type="NCBI Taxonomy" id="1897525"/>
    <lineage>
        <taxon>Viruses</taxon>
        <taxon>Duplodnaviria</taxon>
        <taxon>Heunggongvirae</taxon>
        <taxon>Uroviricota</taxon>
        <taxon>Caudoviricetes</taxon>
        <taxon>Rimavirus</taxon>
        <taxon>Rimavirus rima</taxon>
    </lineage>
</organism>
<accession>A0A1I9SDS2</accession>
<dbReference type="RefSeq" id="YP_009596708.1">
    <property type="nucleotide sequence ID" value="NC_041889.1"/>
</dbReference>
<protein>
    <recommendedName>
        <fullName evidence="4">Lipoprotein</fullName>
    </recommendedName>
</protein>
<sequence>MRKTLIIPVAALASISLLTACGGSSDSDSKAPKSFVGDWYQTNSSDDGVYMTASVSANDSIQITMKTRDSSAVYWMGSFQVSDKKTSDSFKLESKADPDAQKWMASSIFGSQDKSKMFEYKNGDISYKFTMVGVTKTVHLSKTESIPSDENAAAPEVDIDIHKPKKVKTPKPASPPKAPPAIKSPVKK</sequence>
<feature type="region of interest" description="Disordered" evidence="1">
    <location>
        <begin position="141"/>
        <end position="188"/>
    </location>
</feature>
<dbReference type="KEGG" id="vg:40072307"/>
<evidence type="ECO:0000256" key="1">
    <source>
        <dbReference type="SAM" id="MobiDB-lite"/>
    </source>
</evidence>
<proteinExistence type="predicted"/>
<dbReference type="PROSITE" id="PS51257">
    <property type="entry name" value="PROKAR_LIPOPROTEIN"/>
    <property type="match status" value="1"/>
</dbReference>
<reference evidence="2" key="1">
    <citation type="submission" date="2018-02" db="EMBL/GenBank/DDBJ databases">
        <authorList>
            <person name="Bhuiyan S."/>
            <person name="Garcia C."/>
            <person name="Cox E.C."/>
            <person name="Ali D.J."/>
            <person name="Quadri S.Y."/>
            <person name="Layton S.R."/>
            <person name="Benjamin R.C."/>
            <person name="Hughes L.E."/>
            <person name="Garlena R.A."/>
            <person name="Russell D.A."/>
            <person name="Pope W.H."/>
            <person name="Jacobs-Sera D."/>
            <person name="Hendrix R.W."/>
            <person name="Hatfull G.F."/>
        </authorList>
    </citation>
    <scope>NUCLEOTIDE SEQUENCE</scope>
</reference>
<evidence type="ECO:0008006" key="4">
    <source>
        <dbReference type="Google" id="ProtNLM"/>
    </source>
</evidence>
<evidence type="ECO:0000313" key="3">
    <source>
        <dbReference type="Proteomes" id="UP000221790"/>
    </source>
</evidence>